<dbReference type="SUPFAM" id="SSF53850">
    <property type="entry name" value="Periplasmic binding protein-like II"/>
    <property type="match status" value="1"/>
</dbReference>
<sequence length="380" mass="41358">MTELLHAKTLGSRLVFYEWNATMSKAAFSWSKAAVLTASVLLLTACGAGDDSGEAGASREDTTLIVYSNSVSDGRGEWLADRAETEGFNIELVDLGAGDIQNRLIAEKGNPAADVAFGPTNVQFETLKEAAVLENYTPEWASEVEEYVAGGEDGAFWPIVREPIMLIHNTEAYPAGEGPQSWPDLWENEKFHGKYETQTVLGGGTTRMVITGILAPYFDENGKLGVSDEGWTAIEEFFANGNPSIEGTDLFARMANGEVDAGQMWLAGKFSREEEYGITTEAANPETGVPFVYQNIGLVAGSENQEISQEFIDWFGSAEVQAAWSQEFFTAPTNAAAIEDANTEAVEATSAFTEQDIDWAVVAENVDAWMEEIELNYIKL</sequence>
<accession>A0ABW4Q7X8</accession>
<dbReference type="EMBL" id="JBHUGA010000030">
    <property type="protein sequence ID" value="MFD1846775.1"/>
    <property type="molecule type" value="Genomic_DNA"/>
</dbReference>
<gene>
    <name evidence="2" type="ORF">ACFSFX_09215</name>
</gene>
<evidence type="ECO:0000313" key="3">
    <source>
        <dbReference type="Proteomes" id="UP001597307"/>
    </source>
</evidence>
<dbReference type="PANTHER" id="PTHR30006:SF2">
    <property type="entry name" value="ABC TRANSPORTER SUBSTRATE-BINDING PROTEIN"/>
    <property type="match status" value="1"/>
</dbReference>
<organism evidence="2 3">
    <name type="scientific">Arthrobacter flavus</name>
    <dbReference type="NCBI Taxonomy" id="95172"/>
    <lineage>
        <taxon>Bacteria</taxon>
        <taxon>Bacillati</taxon>
        <taxon>Actinomycetota</taxon>
        <taxon>Actinomycetes</taxon>
        <taxon>Micrococcales</taxon>
        <taxon>Micrococcaceae</taxon>
        <taxon>Arthrobacter</taxon>
    </lineage>
</organism>
<proteinExistence type="predicted"/>
<dbReference type="PANTHER" id="PTHR30006">
    <property type="entry name" value="THIAMINE-BINDING PERIPLASMIC PROTEIN-RELATED"/>
    <property type="match status" value="1"/>
</dbReference>
<dbReference type="RefSeq" id="WP_343878231.1">
    <property type="nucleotide sequence ID" value="NZ_BAAAIJ010000013.1"/>
</dbReference>
<dbReference type="Pfam" id="PF13416">
    <property type="entry name" value="SBP_bac_8"/>
    <property type="match status" value="1"/>
</dbReference>
<protein>
    <submittedName>
        <fullName evidence="2">Extracellular solute-binding protein</fullName>
    </submittedName>
</protein>
<dbReference type="Proteomes" id="UP001597307">
    <property type="component" value="Unassembled WGS sequence"/>
</dbReference>
<comment type="caution">
    <text evidence="2">The sequence shown here is derived from an EMBL/GenBank/DDBJ whole genome shotgun (WGS) entry which is preliminary data.</text>
</comment>
<evidence type="ECO:0000313" key="2">
    <source>
        <dbReference type="EMBL" id="MFD1846775.1"/>
    </source>
</evidence>
<reference evidence="3" key="1">
    <citation type="journal article" date="2019" name="Int. J. Syst. Evol. Microbiol.">
        <title>The Global Catalogue of Microorganisms (GCM) 10K type strain sequencing project: providing services to taxonomists for standard genome sequencing and annotation.</title>
        <authorList>
            <consortium name="The Broad Institute Genomics Platform"/>
            <consortium name="The Broad Institute Genome Sequencing Center for Infectious Disease"/>
            <person name="Wu L."/>
            <person name="Ma J."/>
        </authorList>
    </citation>
    <scope>NUCLEOTIDE SEQUENCE [LARGE SCALE GENOMIC DNA]</scope>
    <source>
        <strain evidence="3">JCM 11496</strain>
    </source>
</reference>
<dbReference type="InterPro" id="IPR006059">
    <property type="entry name" value="SBP"/>
</dbReference>
<name>A0ABW4Q7X8_9MICC</name>
<dbReference type="Gene3D" id="3.40.190.10">
    <property type="entry name" value="Periplasmic binding protein-like II"/>
    <property type="match status" value="2"/>
</dbReference>
<evidence type="ECO:0000256" key="1">
    <source>
        <dbReference type="ARBA" id="ARBA00022729"/>
    </source>
</evidence>
<keyword evidence="3" id="KW-1185">Reference proteome</keyword>
<keyword evidence="1" id="KW-0732">Signal</keyword>